<sequence>MMKKSRPEYSQLVALERSKSRTGKHAFVSLAFIVDRKSGEVKESIKPKGHHPSVYVKGEGELREVEYDDNDVLVVVQMVKSPQRNPKKSVKGKILVFDKGQLVYRAVYRDLKLRGSFGEPHYIRYVRSVMSLLQVPIKRENPDAHLPKRGHRHRH</sequence>
<keyword evidence="2" id="KW-1185">Reference proteome</keyword>
<evidence type="ECO:0000313" key="1">
    <source>
        <dbReference type="EMBL" id="UXD21429.1"/>
    </source>
</evidence>
<evidence type="ECO:0000313" key="2">
    <source>
        <dbReference type="Proteomes" id="UP001063698"/>
    </source>
</evidence>
<accession>A0A977K9F4</accession>
<dbReference type="Proteomes" id="UP001063698">
    <property type="component" value="Chromosome"/>
</dbReference>
<organism evidence="1 2">
    <name type="scientific">Ignicoccus pacificus DSM 13166</name>
    <dbReference type="NCBI Taxonomy" id="940294"/>
    <lineage>
        <taxon>Archaea</taxon>
        <taxon>Thermoproteota</taxon>
        <taxon>Thermoprotei</taxon>
        <taxon>Desulfurococcales</taxon>
        <taxon>Desulfurococcaceae</taxon>
        <taxon>Ignicoccus</taxon>
    </lineage>
</organism>
<dbReference type="KEGG" id="ipc:IPA_04170"/>
<proteinExistence type="predicted"/>
<name>A0A977K9F4_9CREN</name>
<gene>
    <name evidence="1" type="ORF">IPA_04170</name>
</gene>
<protein>
    <submittedName>
        <fullName evidence="1">Uncharacterized protein</fullName>
    </submittedName>
</protein>
<dbReference type="AlphaFoldDB" id="A0A977K9F4"/>
<reference evidence="1" key="1">
    <citation type="submission" date="2013-11" db="EMBL/GenBank/DDBJ databases">
        <title>Comparative genomics of Ignicoccus.</title>
        <authorList>
            <person name="Podar M."/>
        </authorList>
    </citation>
    <scope>NUCLEOTIDE SEQUENCE</scope>
    <source>
        <strain evidence="1">DSM 13166</strain>
    </source>
</reference>
<dbReference type="EMBL" id="CP006868">
    <property type="protein sequence ID" value="UXD21429.1"/>
    <property type="molecule type" value="Genomic_DNA"/>
</dbReference>